<evidence type="ECO:0000256" key="2">
    <source>
        <dbReference type="ARBA" id="ARBA00022692"/>
    </source>
</evidence>
<evidence type="ECO:0000259" key="6">
    <source>
        <dbReference type="Pfam" id="PF06803"/>
    </source>
</evidence>
<evidence type="ECO:0000313" key="7">
    <source>
        <dbReference type="EMBL" id="CAG9179793.1"/>
    </source>
</evidence>
<dbReference type="InterPro" id="IPR010699">
    <property type="entry name" value="DUF1275"/>
</dbReference>
<evidence type="ECO:0000313" key="8">
    <source>
        <dbReference type="Proteomes" id="UP000701702"/>
    </source>
</evidence>
<dbReference type="Pfam" id="PF06912">
    <property type="entry name" value="DUF1275"/>
    <property type="match status" value="1"/>
</dbReference>
<comment type="subcellular location">
    <subcellularLocation>
        <location evidence="1">Endomembrane system</location>
        <topology evidence="1">Multi-pass membrane protein</topology>
    </subcellularLocation>
</comment>
<feature type="transmembrane region" description="Helical" evidence="5">
    <location>
        <begin position="22"/>
        <end position="41"/>
    </location>
</feature>
<keyword evidence="3 5" id="KW-1133">Transmembrane helix</keyword>
<evidence type="ECO:0000256" key="4">
    <source>
        <dbReference type="ARBA" id="ARBA00023136"/>
    </source>
</evidence>
<name>A0ABN7Z3L7_9BURK</name>
<feature type="domain" description="DUF1232" evidence="6">
    <location>
        <begin position="295"/>
        <end position="324"/>
    </location>
</feature>
<comment type="caution">
    <text evidence="7">The sequence shown here is derived from an EMBL/GenBank/DDBJ whole genome shotgun (WGS) entry which is preliminary data.</text>
</comment>
<feature type="transmembrane region" description="Helical" evidence="5">
    <location>
        <begin position="127"/>
        <end position="147"/>
    </location>
</feature>
<keyword evidence="4 5" id="KW-0472">Membrane</keyword>
<feature type="transmembrane region" description="Helical" evidence="5">
    <location>
        <begin position="61"/>
        <end position="88"/>
    </location>
</feature>
<accession>A0ABN7Z3L7</accession>
<dbReference type="RefSeq" id="WP_224005489.1">
    <property type="nucleotide sequence ID" value="NZ_CAJZAF010000025.1"/>
</dbReference>
<dbReference type="PANTHER" id="PTHR37314">
    <property type="entry name" value="SLR0142 PROTEIN"/>
    <property type="match status" value="1"/>
</dbReference>
<evidence type="ECO:0000256" key="5">
    <source>
        <dbReference type="SAM" id="Phobius"/>
    </source>
</evidence>
<dbReference type="Pfam" id="PF06803">
    <property type="entry name" value="DUF1232"/>
    <property type="match status" value="1"/>
</dbReference>
<reference evidence="7 8" key="1">
    <citation type="submission" date="2021-08" db="EMBL/GenBank/DDBJ databases">
        <authorList>
            <person name="Peeters C."/>
        </authorList>
    </citation>
    <scope>NUCLEOTIDE SEQUENCE [LARGE SCALE GENOMIC DNA]</scope>
    <source>
        <strain evidence="7 8">LMG 23994</strain>
    </source>
</reference>
<sequence>MPISYLRQLTGKERSPEANRELACYLSFVAGAANAGGFLAVRQYTSHMSGIISAMADNLALGSMGLLLDGLGALLSFLVGAACSAVLINWGRRENLQSEYALPLMVEAGLLLCFGLLGGNLEHHEWLFVPATVMVLCFIMGLQNAMVTKVSNAEIRTTHVTGMVTDIGIELGKLLYWNLSRTHATKPMVLANRHKLRVLTHLVGLFFLGGVAGALGFKHIGFSATLPLAALLLALAAVPVLDDMRLRVWRRDFLPHLAERGRRWARAVKADDHAIWLATHDARTPWYAKALGRVVAAYALSPIGLIPDFIPVLGYLDNVVLVPLGILLVARLIPGEVMEQHRVAARRAECRPNNWITAGIIVGIWILALSGFALWFPRLAGWSLHP</sequence>
<evidence type="ECO:0000256" key="3">
    <source>
        <dbReference type="ARBA" id="ARBA00022989"/>
    </source>
</evidence>
<dbReference type="Proteomes" id="UP000701702">
    <property type="component" value="Unassembled WGS sequence"/>
</dbReference>
<dbReference type="InterPro" id="IPR010652">
    <property type="entry name" value="DUF1232"/>
</dbReference>
<proteinExistence type="predicted"/>
<feature type="transmembrane region" description="Helical" evidence="5">
    <location>
        <begin position="221"/>
        <end position="241"/>
    </location>
</feature>
<keyword evidence="8" id="KW-1185">Reference proteome</keyword>
<dbReference type="EMBL" id="CAJZAF010000025">
    <property type="protein sequence ID" value="CAG9179793.1"/>
    <property type="molecule type" value="Genomic_DNA"/>
</dbReference>
<gene>
    <name evidence="7" type="ORF">LMG23994_04257</name>
</gene>
<feature type="transmembrane region" description="Helical" evidence="5">
    <location>
        <begin position="286"/>
        <end position="306"/>
    </location>
</feature>
<protein>
    <recommendedName>
        <fullName evidence="6">DUF1232 domain-containing protein</fullName>
    </recommendedName>
</protein>
<feature type="transmembrane region" description="Helical" evidence="5">
    <location>
        <begin position="312"/>
        <end position="333"/>
    </location>
</feature>
<feature type="transmembrane region" description="Helical" evidence="5">
    <location>
        <begin position="196"/>
        <end position="215"/>
    </location>
</feature>
<keyword evidence="2 5" id="KW-0812">Transmembrane</keyword>
<evidence type="ECO:0000256" key="1">
    <source>
        <dbReference type="ARBA" id="ARBA00004127"/>
    </source>
</evidence>
<organism evidence="7 8">
    <name type="scientific">Cupriavidus pinatubonensis</name>
    <dbReference type="NCBI Taxonomy" id="248026"/>
    <lineage>
        <taxon>Bacteria</taxon>
        <taxon>Pseudomonadati</taxon>
        <taxon>Pseudomonadota</taxon>
        <taxon>Betaproteobacteria</taxon>
        <taxon>Burkholderiales</taxon>
        <taxon>Burkholderiaceae</taxon>
        <taxon>Cupriavidus</taxon>
    </lineage>
</organism>
<dbReference type="PANTHER" id="PTHR37314:SF4">
    <property type="entry name" value="UPF0700 TRANSMEMBRANE PROTEIN YOAK"/>
    <property type="match status" value="1"/>
</dbReference>
<feature type="transmembrane region" description="Helical" evidence="5">
    <location>
        <begin position="354"/>
        <end position="376"/>
    </location>
</feature>
<feature type="transmembrane region" description="Helical" evidence="5">
    <location>
        <begin position="100"/>
        <end position="121"/>
    </location>
</feature>